<name>A0A6I6ND74_9ACTN</name>
<dbReference type="SUPFAM" id="SSF69118">
    <property type="entry name" value="AhpD-like"/>
    <property type="match status" value="1"/>
</dbReference>
<dbReference type="PANTHER" id="PTHR34846:SF11">
    <property type="entry name" value="4-CARBOXYMUCONOLACTONE DECARBOXYLASE FAMILY PROTEIN (AFU_ORTHOLOGUE AFUA_6G11590)"/>
    <property type="match status" value="1"/>
</dbReference>
<organism evidence="1 2">
    <name type="scientific">Streptomyces broussonetiae</name>
    <dbReference type="NCBI Taxonomy" id="2686304"/>
    <lineage>
        <taxon>Bacteria</taxon>
        <taxon>Bacillati</taxon>
        <taxon>Actinomycetota</taxon>
        <taxon>Actinomycetes</taxon>
        <taxon>Kitasatosporales</taxon>
        <taxon>Streptomycetaceae</taxon>
        <taxon>Streptomyces</taxon>
    </lineage>
</organism>
<dbReference type="RefSeq" id="WP_158926916.1">
    <property type="nucleotide sequence ID" value="NZ_CP047020.1"/>
</dbReference>
<evidence type="ECO:0000313" key="1">
    <source>
        <dbReference type="EMBL" id="QHA07950.1"/>
    </source>
</evidence>
<keyword evidence="2" id="KW-1185">Reference proteome</keyword>
<dbReference type="KEGG" id="sbro:GQF42_35895"/>
<dbReference type="Gene3D" id="1.20.1290.10">
    <property type="entry name" value="AhpD-like"/>
    <property type="match status" value="1"/>
</dbReference>
<dbReference type="InterPro" id="IPR029032">
    <property type="entry name" value="AhpD-like"/>
</dbReference>
<dbReference type="AlphaFoldDB" id="A0A6I6ND74"/>
<protein>
    <submittedName>
        <fullName evidence="1">Uncharacterized protein</fullName>
    </submittedName>
</protein>
<gene>
    <name evidence="1" type="ORF">GQF42_35895</name>
</gene>
<sequence length="246" mass="27144">MQAIAPQSGEVRPTIRNGVDLEDAETVWHAAQRPGIPSGPSTAAAEQHFTVAFPEGAVVSRLTYPDRQDFPKELREFLDQLPQHAAFDMLSHSQATVEIFLRQGQAQFTRLALSPRDRELTILTTASATDCAYEFTQHVPISASVGVSDAVRDAIKRKDFNAPELPGDDRAIIRFVAAVIAAPTVSDEIFSAVKERLTPREILEIMQVTGFYWSFGRVCTVLDVEVEKDHGDAVIDASRRMQVPAQ</sequence>
<reference evidence="1 2" key="1">
    <citation type="submission" date="2019-12" db="EMBL/GenBank/DDBJ databases">
        <title>Streptomyces sp. strain T44 isolated from rhizosphere soil of Broussonetia papyrifera.</title>
        <authorList>
            <person name="Mo P."/>
        </authorList>
    </citation>
    <scope>NUCLEOTIDE SEQUENCE [LARGE SCALE GENOMIC DNA]</scope>
    <source>
        <strain evidence="1 2">T44</strain>
    </source>
</reference>
<dbReference type="Proteomes" id="UP000436138">
    <property type="component" value="Chromosome"/>
</dbReference>
<accession>A0A6I6ND74</accession>
<evidence type="ECO:0000313" key="2">
    <source>
        <dbReference type="Proteomes" id="UP000436138"/>
    </source>
</evidence>
<proteinExistence type="predicted"/>
<dbReference type="EMBL" id="CP047020">
    <property type="protein sequence ID" value="QHA07950.1"/>
    <property type="molecule type" value="Genomic_DNA"/>
</dbReference>
<dbReference type="PANTHER" id="PTHR34846">
    <property type="entry name" value="4-CARBOXYMUCONOLACTONE DECARBOXYLASE FAMILY PROTEIN (AFU_ORTHOLOGUE AFUA_6G11590)"/>
    <property type="match status" value="1"/>
</dbReference>